<evidence type="ECO:0000256" key="3">
    <source>
        <dbReference type="ARBA" id="ARBA00012071"/>
    </source>
</evidence>
<evidence type="ECO:0000256" key="9">
    <source>
        <dbReference type="ARBA" id="ARBA00022777"/>
    </source>
</evidence>
<comment type="function">
    <text evidence="1 13">Transfers the gamma-phosphate of ATP to the 4'-position of a tetraacyldisaccharide 1-phosphate intermediate (termed DS-1-P) to form tetraacyldisaccharide 1,4'-bis-phosphate (lipid IVA).</text>
</comment>
<dbReference type="EC" id="2.7.1.130" evidence="3 13"/>
<keyword evidence="10 13" id="KW-0067">ATP-binding</keyword>
<accession>A0A1I2C5N2</accession>
<evidence type="ECO:0000256" key="5">
    <source>
        <dbReference type="ARBA" id="ARBA00022516"/>
    </source>
</evidence>
<dbReference type="GO" id="GO:0009245">
    <property type="term" value="P:lipid A biosynthetic process"/>
    <property type="evidence" value="ECO:0007669"/>
    <property type="project" value="UniProtKB-UniRule"/>
</dbReference>
<evidence type="ECO:0000256" key="4">
    <source>
        <dbReference type="ARBA" id="ARBA00016436"/>
    </source>
</evidence>
<dbReference type="GO" id="GO:0009244">
    <property type="term" value="P:lipopolysaccharide core region biosynthetic process"/>
    <property type="evidence" value="ECO:0007669"/>
    <property type="project" value="TreeGrafter"/>
</dbReference>
<dbReference type="SUPFAM" id="SSF52540">
    <property type="entry name" value="P-loop containing nucleoside triphosphate hydrolases"/>
    <property type="match status" value="1"/>
</dbReference>
<dbReference type="InterPro" id="IPR027417">
    <property type="entry name" value="P-loop_NTPase"/>
</dbReference>
<sequence length="367" mass="42467">MLKILLYPVAWIYGLVVYVRNSLYDYKIFHSTEFEIPVISIGNITVGGTGKTPHTEYLVELLKKHVNVATLSRGYKRKTKGFRLVNGSSQAWEVGDEPLQIKRKFPEVTVAVDEKRVRGINELLKDEDQSPDAVLLDDAFQHRKVSPGINILLIDYNRPIDKDHLLPVGRLRERKYQRRRANIIIYTKCPDEITPITRRIIMKDVNLRPYQSLYFTTMVYGSPKPVFPDVASELEEEAIERKSVILLAGIANPAPLQEYVASKYAVIGELLFPDHHHFKAADLKKMEDLFTANESESPLLVTTEKDAMRLRDEATIPDHIREKMYYIPLKIKFLDHEGKSFDKTIVGYVKDNRSNRELHKRTYQRRS</sequence>
<evidence type="ECO:0000313" key="14">
    <source>
        <dbReference type="EMBL" id="SFE63637.1"/>
    </source>
</evidence>
<keyword evidence="11 13" id="KW-0443">Lipid metabolism</keyword>
<comment type="catalytic activity">
    <reaction evidence="13">
        <text>a lipid A disaccharide + ATP = a lipid IVA + ADP + H(+)</text>
        <dbReference type="Rhea" id="RHEA:67840"/>
        <dbReference type="ChEBI" id="CHEBI:15378"/>
        <dbReference type="ChEBI" id="CHEBI:30616"/>
        <dbReference type="ChEBI" id="CHEBI:176343"/>
        <dbReference type="ChEBI" id="CHEBI:176425"/>
        <dbReference type="ChEBI" id="CHEBI:456216"/>
        <dbReference type="EC" id="2.7.1.130"/>
    </reaction>
</comment>
<evidence type="ECO:0000256" key="8">
    <source>
        <dbReference type="ARBA" id="ARBA00022741"/>
    </source>
</evidence>
<evidence type="ECO:0000256" key="10">
    <source>
        <dbReference type="ARBA" id="ARBA00022840"/>
    </source>
</evidence>
<evidence type="ECO:0000256" key="12">
    <source>
        <dbReference type="ARBA" id="ARBA00029757"/>
    </source>
</evidence>
<name>A0A1I2C5N2_9BACT</name>
<gene>
    <name evidence="13" type="primary">lpxK</name>
    <name evidence="14" type="ORF">SAMN05216283_101615</name>
</gene>
<dbReference type="STRING" id="655355.SAMN05216283_101615"/>
<proteinExistence type="inferred from homology"/>
<dbReference type="HAMAP" id="MF_00409">
    <property type="entry name" value="LpxK"/>
    <property type="match status" value="1"/>
</dbReference>
<dbReference type="EMBL" id="FONW01000001">
    <property type="protein sequence ID" value="SFE63637.1"/>
    <property type="molecule type" value="Genomic_DNA"/>
</dbReference>
<evidence type="ECO:0000256" key="11">
    <source>
        <dbReference type="ARBA" id="ARBA00023098"/>
    </source>
</evidence>
<evidence type="ECO:0000256" key="2">
    <source>
        <dbReference type="ARBA" id="ARBA00004870"/>
    </source>
</evidence>
<dbReference type="RefSeq" id="WP_093918338.1">
    <property type="nucleotide sequence ID" value="NZ_FONW01000001.1"/>
</dbReference>
<keyword evidence="15" id="KW-1185">Reference proteome</keyword>
<protein>
    <recommendedName>
        <fullName evidence="4 13">Tetraacyldisaccharide 4'-kinase</fullName>
        <ecNumber evidence="3 13">2.7.1.130</ecNumber>
    </recommendedName>
    <alternativeName>
        <fullName evidence="12 13">Lipid A 4'-kinase</fullName>
    </alternativeName>
</protein>
<keyword evidence="8 13" id="KW-0547">Nucleotide-binding</keyword>
<keyword evidence="9 13" id="KW-0418">Kinase</keyword>
<dbReference type="GO" id="GO:0005886">
    <property type="term" value="C:plasma membrane"/>
    <property type="evidence" value="ECO:0007669"/>
    <property type="project" value="TreeGrafter"/>
</dbReference>
<organism evidence="14 15">
    <name type="scientific">Sunxiuqinia elliptica</name>
    <dbReference type="NCBI Taxonomy" id="655355"/>
    <lineage>
        <taxon>Bacteria</taxon>
        <taxon>Pseudomonadati</taxon>
        <taxon>Bacteroidota</taxon>
        <taxon>Bacteroidia</taxon>
        <taxon>Marinilabiliales</taxon>
        <taxon>Prolixibacteraceae</taxon>
        <taxon>Sunxiuqinia</taxon>
    </lineage>
</organism>
<evidence type="ECO:0000313" key="15">
    <source>
        <dbReference type="Proteomes" id="UP000198964"/>
    </source>
</evidence>
<dbReference type="InterPro" id="IPR003758">
    <property type="entry name" value="LpxK"/>
</dbReference>
<dbReference type="PANTHER" id="PTHR42724">
    <property type="entry name" value="TETRAACYLDISACCHARIDE 4'-KINASE"/>
    <property type="match status" value="1"/>
</dbReference>
<dbReference type="UniPathway" id="UPA00359">
    <property type="reaction ID" value="UER00482"/>
</dbReference>
<feature type="binding site" evidence="13">
    <location>
        <begin position="45"/>
        <end position="52"/>
    </location>
    <ligand>
        <name>ATP</name>
        <dbReference type="ChEBI" id="CHEBI:30616"/>
    </ligand>
</feature>
<evidence type="ECO:0000256" key="13">
    <source>
        <dbReference type="HAMAP-Rule" id="MF_00409"/>
    </source>
</evidence>
<dbReference type="PANTHER" id="PTHR42724:SF1">
    <property type="entry name" value="TETRAACYLDISACCHARIDE 4'-KINASE, MITOCHONDRIAL-RELATED"/>
    <property type="match status" value="1"/>
</dbReference>
<keyword evidence="5 13" id="KW-0444">Lipid biosynthesis</keyword>
<evidence type="ECO:0000256" key="6">
    <source>
        <dbReference type="ARBA" id="ARBA00022556"/>
    </source>
</evidence>
<evidence type="ECO:0000256" key="1">
    <source>
        <dbReference type="ARBA" id="ARBA00002274"/>
    </source>
</evidence>
<dbReference type="NCBIfam" id="TIGR00682">
    <property type="entry name" value="lpxK"/>
    <property type="match status" value="1"/>
</dbReference>
<dbReference type="GO" id="GO:0009029">
    <property type="term" value="F:lipid-A 4'-kinase activity"/>
    <property type="evidence" value="ECO:0007669"/>
    <property type="project" value="UniProtKB-UniRule"/>
</dbReference>
<dbReference type="AlphaFoldDB" id="A0A1I2C5N2"/>
<keyword evidence="6 13" id="KW-0441">Lipid A biosynthesis</keyword>
<evidence type="ECO:0000256" key="7">
    <source>
        <dbReference type="ARBA" id="ARBA00022679"/>
    </source>
</evidence>
<keyword evidence="7 13" id="KW-0808">Transferase</keyword>
<reference evidence="14 15" key="1">
    <citation type="submission" date="2016-10" db="EMBL/GenBank/DDBJ databases">
        <authorList>
            <person name="de Groot N.N."/>
        </authorList>
    </citation>
    <scope>NUCLEOTIDE SEQUENCE [LARGE SCALE GENOMIC DNA]</scope>
    <source>
        <strain evidence="14 15">CGMCC 1.9156</strain>
    </source>
</reference>
<dbReference type="Proteomes" id="UP000198964">
    <property type="component" value="Unassembled WGS sequence"/>
</dbReference>
<comment type="similarity">
    <text evidence="13">Belongs to the LpxK family.</text>
</comment>
<comment type="pathway">
    <text evidence="2 13">Glycolipid biosynthesis; lipid IV(A) biosynthesis; lipid IV(A) from (3R)-3-hydroxytetradecanoyl-[acyl-carrier-protein] and UDP-N-acetyl-alpha-D-glucosamine: step 6/6.</text>
</comment>
<dbReference type="GO" id="GO:0005524">
    <property type="term" value="F:ATP binding"/>
    <property type="evidence" value="ECO:0007669"/>
    <property type="project" value="UniProtKB-UniRule"/>
</dbReference>
<dbReference type="Pfam" id="PF02606">
    <property type="entry name" value="LpxK"/>
    <property type="match status" value="1"/>
</dbReference>